<evidence type="ECO:0000313" key="2">
    <source>
        <dbReference type="Proteomes" id="UP000284219"/>
    </source>
</evidence>
<protein>
    <recommendedName>
        <fullName evidence="3">NRDE family protein</fullName>
    </recommendedName>
</protein>
<dbReference type="OrthoDB" id="4380123at2"/>
<organism evidence="1 2">
    <name type="scientific">Ammoniphilus oxalaticus</name>
    <dbReference type="NCBI Taxonomy" id="66863"/>
    <lineage>
        <taxon>Bacteria</taxon>
        <taxon>Bacillati</taxon>
        <taxon>Bacillota</taxon>
        <taxon>Bacilli</taxon>
        <taxon>Bacillales</taxon>
        <taxon>Paenibacillaceae</taxon>
        <taxon>Aneurinibacillus group</taxon>
        <taxon>Ammoniphilus</taxon>
    </lineage>
</organism>
<dbReference type="Proteomes" id="UP000284219">
    <property type="component" value="Unassembled WGS sequence"/>
</dbReference>
<accession>A0A419SGR5</accession>
<comment type="caution">
    <text evidence="1">The sequence shown here is derived from an EMBL/GenBank/DDBJ whole genome shotgun (WGS) entry which is preliminary data.</text>
</comment>
<dbReference type="Pfam" id="PF05742">
    <property type="entry name" value="TANGO2"/>
    <property type="match status" value="1"/>
</dbReference>
<dbReference type="AlphaFoldDB" id="A0A419SGR5"/>
<dbReference type="PANTHER" id="PTHR17985">
    <property type="entry name" value="SER/THR-RICH PROTEIN T10 IN DGCR REGION"/>
    <property type="match status" value="1"/>
</dbReference>
<reference evidence="1 2" key="1">
    <citation type="submission" date="2016-08" db="EMBL/GenBank/DDBJ databases">
        <title>Novel Firmicute Genomes.</title>
        <authorList>
            <person name="Poppleton D.I."/>
            <person name="Gribaldo S."/>
        </authorList>
    </citation>
    <scope>NUCLEOTIDE SEQUENCE [LARGE SCALE GENOMIC DNA]</scope>
    <source>
        <strain evidence="1 2">RAOx-1</strain>
    </source>
</reference>
<dbReference type="RefSeq" id="WP_120190461.1">
    <property type="nucleotide sequence ID" value="NZ_MCHY01000009.1"/>
</dbReference>
<name>A0A419SGR5_9BACL</name>
<dbReference type="InterPro" id="IPR008551">
    <property type="entry name" value="TANGO2"/>
</dbReference>
<proteinExistence type="predicted"/>
<keyword evidence="2" id="KW-1185">Reference proteome</keyword>
<gene>
    <name evidence="1" type="ORF">BEP19_12120</name>
</gene>
<dbReference type="EMBL" id="MCHY01000009">
    <property type="protein sequence ID" value="RKD22970.1"/>
    <property type="molecule type" value="Genomic_DNA"/>
</dbReference>
<sequence>MCVIFIAYRQHPNYELIVASNRDELHSRPTESAAFWEDQPQLLAGRDAVEWGTWLGVTKNGRFAGLTNYRQAERDDPTKNSRGQLVKDFLVSSEPASDYVSKIQAEKDNYNGFNLLVYDQQAMYYYSARQNQVTQLEPGVYGLSNAELNTAWPKVEKGVQRLKALLETYPDTLPEKDLFELLADREIAADDRLPDTGIGLEQERLVSPIFIHSPEYGTCSSTVLTMTRNGQVSFTERTFKQGQPFNDDAHFSFQLEEKGGM</sequence>
<dbReference type="PANTHER" id="PTHR17985:SF8">
    <property type="entry name" value="TRANSPORT AND GOLGI ORGANIZATION PROTEIN 2 HOMOLOG"/>
    <property type="match status" value="1"/>
</dbReference>
<evidence type="ECO:0008006" key="3">
    <source>
        <dbReference type="Google" id="ProtNLM"/>
    </source>
</evidence>
<evidence type="ECO:0000313" key="1">
    <source>
        <dbReference type="EMBL" id="RKD22970.1"/>
    </source>
</evidence>